<feature type="chain" id="PRO_5043814055" evidence="2">
    <location>
        <begin position="30"/>
        <end position="232"/>
    </location>
</feature>
<accession>A0AAX4PGZ5</accession>
<dbReference type="EMBL" id="CP151511">
    <property type="protein sequence ID" value="WZN65071.1"/>
    <property type="molecule type" value="Genomic_DNA"/>
</dbReference>
<organism evidence="3 4">
    <name type="scientific">Chloropicon roscoffensis</name>
    <dbReference type="NCBI Taxonomy" id="1461544"/>
    <lineage>
        <taxon>Eukaryota</taxon>
        <taxon>Viridiplantae</taxon>
        <taxon>Chlorophyta</taxon>
        <taxon>Chloropicophyceae</taxon>
        <taxon>Chloropicales</taxon>
        <taxon>Chloropicaceae</taxon>
        <taxon>Chloropicon</taxon>
    </lineage>
</organism>
<evidence type="ECO:0000313" key="4">
    <source>
        <dbReference type="Proteomes" id="UP001472866"/>
    </source>
</evidence>
<feature type="signal peptide" evidence="2">
    <location>
        <begin position="1"/>
        <end position="29"/>
    </location>
</feature>
<dbReference type="AlphaFoldDB" id="A0AAX4PGZ5"/>
<evidence type="ECO:0000256" key="2">
    <source>
        <dbReference type="SAM" id="SignalP"/>
    </source>
</evidence>
<feature type="region of interest" description="Disordered" evidence="1">
    <location>
        <begin position="208"/>
        <end position="232"/>
    </location>
</feature>
<protein>
    <submittedName>
        <fullName evidence="3">Uncharacterized protein</fullName>
    </submittedName>
</protein>
<dbReference type="Proteomes" id="UP001472866">
    <property type="component" value="Chromosome 11"/>
</dbReference>
<feature type="compositionally biased region" description="Polar residues" evidence="1">
    <location>
        <begin position="219"/>
        <end position="232"/>
    </location>
</feature>
<keyword evidence="4" id="KW-1185">Reference proteome</keyword>
<name>A0AAX4PGZ5_9CHLO</name>
<reference evidence="3 4" key="1">
    <citation type="submission" date="2024-03" db="EMBL/GenBank/DDBJ databases">
        <title>Complete genome sequence of the green alga Chloropicon roscoffensis RCC1871.</title>
        <authorList>
            <person name="Lemieux C."/>
            <person name="Pombert J.-F."/>
            <person name="Otis C."/>
            <person name="Turmel M."/>
        </authorList>
    </citation>
    <scope>NUCLEOTIDE SEQUENCE [LARGE SCALE GENOMIC DNA]</scope>
    <source>
        <strain evidence="3 4">RCC1871</strain>
    </source>
</reference>
<evidence type="ECO:0000256" key="1">
    <source>
        <dbReference type="SAM" id="MobiDB-lite"/>
    </source>
</evidence>
<proteinExistence type="predicted"/>
<keyword evidence="2" id="KW-0732">Signal</keyword>
<gene>
    <name evidence="3" type="ORF">HKI87_11g66280</name>
</gene>
<evidence type="ECO:0000313" key="3">
    <source>
        <dbReference type="EMBL" id="WZN65071.1"/>
    </source>
</evidence>
<sequence length="232" mass="24563">MAAFPSAAGASRRALVIFVTLLLTGTHSPHEQQDQRVVLTTTKSAVSQNGSLEENLFPVQVLPAIENAAVPLDGIKGHRQGLARIHAAFVRWKAKEKEKLASLFRGKERAGDGTDVLLEELIGLVTQLVASHLFFRFLAFLRGAVARCLGRLGLKAGEGAAGRGGKETGNDTYHLLSPLATASESTVYIKEFNCKSSVRFLSCSPSAVGSDGEGATRESGIQGTTTCPTTGQ</sequence>